<proteinExistence type="predicted"/>
<dbReference type="Proteomes" id="UP000184080">
    <property type="component" value="Unassembled WGS sequence"/>
</dbReference>
<dbReference type="InterPro" id="IPR038610">
    <property type="entry name" value="FliK-like_C_sf"/>
</dbReference>
<gene>
    <name evidence="3" type="ORF">SAMN05444401_1103</name>
</gene>
<dbReference type="RefSeq" id="WP_073004385.1">
    <property type="nucleotide sequence ID" value="NZ_FQZO01000001.1"/>
</dbReference>
<feature type="domain" description="Flagellar hook-length control protein-like C-terminal" evidence="2">
    <location>
        <begin position="332"/>
        <end position="410"/>
    </location>
</feature>
<evidence type="ECO:0000256" key="1">
    <source>
        <dbReference type="SAM" id="MobiDB-lite"/>
    </source>
</evidence>
<evidence type="ECO:0000313" key="4">
    <source>
        <dbReference type="Proteomes" id="UP000184080"/>
    </source>
</evidence>
<reference evidence="3 4" key="1">
    <citation type="submission" date="2016-11" db="EMBL/GenBank/DDBJ databases">
        <authorList>
            <person name="Jaros S."/>
            <person name="Januszkiewicz K."/>
            <person name="Wedrychowicz H."/>
        </authorList>
    </citation>
    <scope>NUCLEOTIDE SEQUENCE [LARGE SCALE GENOMIC DNA]</scope>
    <source>
        <strain evidence="3 4">DSM 21864</strain>
    </source>
</reference>
<keyword evidence="3" id="KW-0966">Cell projection</keyword>
<keyword evidence="3" id="KW-0969">Cilium</keyword>
<dbReference type="CDD" id="cd17470">
    <property type="entry name" value="T3SS_Flik_C"/>
    <property type="match status" value="1"/>
</dbReference>
<protein>
    <submittedName>
        <fullName evidence="3">Flagellar hook-length control protein FliK</fullName>
    </submittedName>
</protein>
<accession>A0A1M6CF52</accession>
<dbReference type="STRING" id="1121298.SAMN05444401_1103"/>
<keyword evidence="4" id="KW-1185">Reference proteome</keyword>
<feature type="compositionally biased region" description="Basic and acidic residues" evidence="1">
    <location>
        <begin position="34"/>
        <end position="44"/>
    </location>
</feature>
<dbReference type="Pfam" id="PF02120">
    <property type="entry name" value="Flg_hook"/>
    <property type="match status" value="1"/>
</dbReference>
<dbReference type="InterPro" id="IPR021136">
    <property type="entry name" value="Flagellar_hook_control-like_C"/>
</dbReference>
<name>A0A1M6CF52_9CLOT</name>
<evidence type="ECO:0000259" key="2">
    <source>
        <dbReference type="Pfam" id="PF02120"/>
    </source>
</evidence>
<dbReference type="Gene3D" id="3.30.750.140">
    <property type="match status" value="1"/>
</dbReference>
<keyword evidence="3" id="KW-0282">Flagellum</keyword>
<dbReference type="EMBL" id="FQZO01000001">
    <property type="protein sequence ID" value="SHI59660.1"/>
    <property type="molecule type" value="Genomic_DNA"/>
</dbReference>
<feature type="compositionally biased region" description="Polar residues" evidence="1">
    <location>
        <begin position="17"/>
        <end position="33"/>
    </location>
</feature>
<sequence length="464" mass="52289">MRQINTLKGALLNDLSSLNRPSSIENSKPSAIENNKEVTGKEPLEDKKFSKILTSVYKKNTKENENLSKNDIKDSLDENKSITDDKDVSDKLLHLILELLNINGTDIKDDLNKTQDLNTHSDVKTLESLIMVLDKGESLNKEVNIEVNKEANIEGQIKELVSLLNTHPKNYESIKHLLTQLKPEVLESFNNKLLSMIDKNSSASELYNIITSMPKITPDKNAEIKINTNENKKDEKNITLENTFSFKVEKKPVKDTLEVKPEGKGSLNEDKAHPSKEIKFLEEIINQKDKTIKETKLDNVINRMNISSNNIKELENLEINGETAVKDVVKVIKYMDKTNIKELTIKINPKELGSITIRLTMEAGAMKAHLTPTNKDTYNLLNKNLSELKSLMADSNIKVQDVSINIYNDDTTYFSRNFSESSFSESNKEGSSNGSNKNNTLVEEDIEETSTDVLATNNSVNMLA</sequence>
<feature type="region of interest" description="Disordered" evidence="1">
    <location>
        <begin position="17"/>
        <end position="44"/>
    </location>
</feature>
<dbReference type="AlphaFoldDB" id="A0A1M6CF52"/>
<evidence type="ECO:0000313" key="3">
    <source>
        <dbReference type="EMBL" id="SHI59660.1"/>
    </source>
</evidence>
<dbReference type="OrthoDB" id="1934566at2"/>
<organism evidence="3 4">
    <name type="scientific">Clostridium amylolyticum</name>
    <dbReference type="NCBI Taxonomy" id="1121298"/>
    <lineage>
        <taxon>Bacteria</taxon>
        <taxon>Bacillati</taxon>
        <taxon>Bacillota</taxon>
        <taxon>Clostridia</taxon>
        <taxon>Eubacteriales</taxon>
        <taxon>Clostridiaceae</taxon>
        <taxon>Clostridium</taxon>
    </lineage>
</organism>